<dbReference type="AntiFam" id="ANF00261">
    <property type="entry name" value="Protein of unknown function (DUF1534)"/>
</dbReference>
<protein>
    <submittedName>
        <fullName evidence="2">DUF1534 domain-containing protein</fullName>
    </submittedName>
</protein>
<name>A0A6B2AX70_PSESX</name>
<dbReference type="AlphaFoldDB" id="A0A6B2AX70"/>
<organism evidence="2">
    <name type="scientific">Pseudomonas syringae</name>
    <dbReference type="NCBI Taxonomy" id="317"/>
    <lineage>
        <taxon>Bacteria</taxon>
        <taxon>Pseudomonadati</taxon>
        <taxon>Pseudomonadota</taxon>
        <taxon>Gammaproteobacteria</taxon>
        <taxon>Pseudomonadales</taxon>
        <taxon>Pseudomonadaceae</taxon>
        <taxon>Pseudomonas</taxon>
    </lineage>
</organism>
<accession>A0A6B2AX70</accession>
<reference evidence="2" key="1">
    <citation type="journal article" date="2020" name="Phytopathology">
        <title>Zucchini vein clearing disease is caused by several lineages within Pseudomonas syringae species complex.</title>
        <authorList>
            <person name="Lacault C."/>
            <person name="Briand M."/>
            <person name="Jacques M.A."/>
            <person name="Darrasse A."/>
        </authorList>
    </citation>
    <scope>NUCLEOTIDE SEQUENCE</scope>
    <source>
        <strain evidence="2">P123</strain>
    </source>
</reference>
<feature type="region of interest" description="Disordered" evidence="1">
    <location>
        <begin position="27"/>
        <end position="60"/>
    </location>
</feature>
<dbReference type="EMBL" id="VLIF01000011">
    <property type="protein sequence ID" value="NAO77654.1"/>
    <property type="molecule type" value="Genomic_DNA"/>
</dbReference>
<evidence type="ECO:0000256" key="1">
    <source>
        <dbReference type="SAM" id="MobiDB-lite"/>
    </source>
</evidence>
<evidence type="ECO:0000313" key="2">
    <source>
        <dbReference type="EMBL" id="NAO77654.1"/>
    </source>
</evidence>
<sequence length="60" mass="6708">MNLFAKGAAARHLSFRTLQPGNACRDALRHKSAPRHTFRTGRRASRTAYPHGALNVIHRS</sequence>
<feature type="compositionally biased region" description="Basic residues" evidence="1">
    <location>
        <begin position="28"/>
        <end position="45"/>
    </location>
</feature>
<proteinExistence type="predicted"/>
<gene>
    <name evidence="2" type="ORF">PspP123CL_17175</name>
</gene>
<comment type="caution">
    <text evidence="2">The sequence shown here is derived from an EMBL/GenBank/DDBJ whole genome shotgun (WGS) entry which is preliminary data.</text>
</comment>